<dbReference type="PROSITE" id="PS50835">
    <property type="entry name" value="IG_LIKE"/>
    <property type="match status" value="1"/>
</dbReference>
<reference evidence="3" key="1">
    <citation type="journal article" date="2022" name="bioRxiv">
        <title>Sequencing and chromosome-scale assembly of the giantPleurodeles waltlgenome.</title>
        <authorList>
            <person name="Brown T."/>
            <person name="Elewa A."/>
            <person name="Iarovenko S."/>
            <person name="Subramanian E."/>
            <person name="Araus A.J."/>
            <person name="Petzold A."/>
            <person name="Susuki M."/>
            <person name="Suzuki K.-i.T."/>
            <person name="Hayashi T."/>
            <person name="Toyoda A."/>
            <person name="Oliveira C."/>
            <person name="Osipova E."/>
            <person name="Leigh N.D."/>
            <person name="Simon A."/>
            <person name="Yun M.H."/>
        </authorList>
    </citation>
    <scope>NUCLEOTIDE SEQUENCE</scope>
    <source>
        <strain evidence="3">20211129_DDA</strain>
        <tissue evidence="3">Liver</tissue>
    </source>
</reference>
<keyword evidence="4" id="KW-1185">Reference proteome</keyword>
<keyword evidence="1" id="KW-0812">Transmembrane</keyword>
<feature type="transmembrane region" description="Helical" evidence="1">
    <location>
        <begin position="149"/>
        <end position="169"/>
    </location>
</feature>
<evidence type="ECO:0000256" key="1">
    <source>
        <dbReference type="SAM" id="Phobius"/>
    </source>
</evidence>
<keyword evidence="1" id="KW-0472">Membrane</keyword>
<dbReference type="InterPro" id="IPR036179">
    <property type="entry name" value="Ig-like_dom_sf"/>
</dbReference>
<dbReference type="AlphaFoldDB" id="A0AAV7S0K8"/>
<comment type="caution">
    <text evidence="3">The sequence shown here is derived from an EMBL/GenBank/DDBJ whole genome shotgun (WGS) entry which is preliminary data.</text>
</comment>
<dbReference type="InterPro" id="IPR013106">
    <property type="entry name" value="Ig_V-set"/>
</dbReference>
<evidence type="ECO:0000259" key="2">
    <source>
        <dbReference type="PROSITE" id="PS50835"/>
    </source>
</evidence>
<dbReference type="InterPro" id="IPR007110">
    <property type="entry name" value="Ig-like_dom"/>
</dbReference>
<feature type="domain" description="Ig-like" evidence="2">
    <location>
        <begin position="19"/>
        <end position="115"/>
    </location>
</feature>
<dbReference type="InterPro" id="IPR003599">
    <property type="entry name" value="Ig_sub"/>
</dbReference>
<accession>A0AAV7S0K8</accession>
<dbReference type="Pfam" id="PF07686">
    <property type="entry name" value="V-set"/>
    <property type="match status" value="1"/>
</dbReference>
<dbReference type="SMART" id="SM00409">
    <property type="entry name" value="IG"/>
    <property type="match status" value="1"/>
</dbReference>
<organism evidence="3 4">
    <name type="scientific">Pleurodeles waltl</name>
    <name type="common">Iberian ribbed newt</name>
    <dbReference type="NCBI Taxonomy" id="8319"/>
    <lineage>
        <taxon>Eukaryota</taxon>
        <taxon>Metazoa</taxon>
        <taxon>Chordata</taxon>
        <taxon>Craniata</taxon>
        <taxon>Vertebrata</taxon>
        <taxon>Euteleostomi</taxon>
        <taxon>Amphibia</taxon>
        <taxon>Batrachia</taxon>
        <taxon>Caudata</taxon>
        <taxon>Salamandroidea</taxon>
        <taxon>Salamandridae</taxon>
        <taxon>Pleurodelinae</taxon>
        <taxon>Pleurodeles</taxon>
    </lineage>
</organism>
<evidence type="ECO:0000313" key="3">
    <source>
        <dbReference type="EMBL" id="KAJ1158187.1"/>
    </source>
</evidence>
<name>A0AAV7S0K8_PLEWA</name>
<sequence length="182" mass="20390">MADTSLRLHTEKLILPHIGENVLVQCQFQYKHNFTLDKVHILWGKEIAQDEYSVLVIFDGKKVQRFNENASFHMNSLLQGKASLLLENVTTTDSGTYLCDVTVNASNSKGRTQVYVIRTGHLCKEDLPFQNVYKAPVSDTTHSFPNRSIGAIVAIAVLLVIVLSMVVYVRCKKRSPAVEVTP</sequence>
<protein>
    <recommendedName>
        <fullName evidence="2">Ig-like domain-containing protein</fullName>
    </recommendedName>
</protein>
<proteinExistence type="predicted"/>
<dbReference type="Proteomes" id="UP001066276">
    <property type="component" value="Chromosome 5"/>
</dbReference>
<evidence type="ECO:0000313" key="4">
    <source>
        <dbReference type="Proteomes" id="UP001066276"/>
    </source>
</evidence>
<keyword evidence="1" id="KW-1133">Transmembrane helix</keyword>
<dbReference type="InterPro" id="IPR013783">
    <property type="entry name" value="Ig-like_fold"/>
</dbReference>
<dbReference type="EMBL" id="JANPWB010000009">
    <property type="protein sequence ID" value="KAJ1158187.1"/>
    <property type="molecule type" value="Genomic_DNA"/>
</dbReference>
<dbReference type="SUPFAM" id="SSF48726">
    <property type="entry name" value="Immunoglobulin"/>
    <property type="match status" value="1"/>
</dbReference>
<dbReference type="Gene3D" id="2.60.40.10">
    <property type="entry name" value="Immunoglobulins"/>
    <property type="match status" value="1"/>
</dbReference>
<gene>
    <name evidence="3" type="ORF">NDU88_010881</name>
</gene>